<evidence type="ECO:0000256" key="1">
    <source>
        <dbReference type="SAM" id="MobiDB-lite"/>
    </source>
</evidence>
<feature type="region of interest" description="Disordered" evidence="1">
    <location>
        <begin position="309"/>
        <end position="364"/>
    </location>
</feature>
<protein>
    <submittedName>
        <fullName evidence="2 4">Uncharacterized protein</fullName>
    </submittedName>
</protein>
<accession>A0A182EMD1</accession>
<evidence type="ECO:0000313" key="3">
    <source>
        <dbReference type="Proteomes" id="UP000271087"/>
    </source>
</evidence>
<feature type="compositionally biased region" description="Polar residues" evidence="1">
    <location>
        <begin position="309"/>
        <end position="334"/>
    </location>
</feature>
<sequence length="412" mass="47405">MDMNATPTDFNRTGNAPLANSTPKTESSKSDYSVNDEEKPIIVEQAKHLSKRRKTKYGSYKTLNDDAYHSDLDDLCDPDFYLTYTSQATSPITSNAMESNKIIINNQNRKSKNEIGDQSANRDYFTNNTAATATATATATKMNEPNKKSIELPKMLNKNTTYKDQSIFDIHSSSPKPASSLSNLNQDREAFRVRNCRSATSAPFYRETYGNRLFAHNRYDSLTDAENADDWLKFQLKKLKAKRENNPEVLRRKRQEKLLLEELKHVNDDRQMARERDERTYSVEGYGQSTDPLIQYQAEEERLQNVRTPYNDNGQIVNDSVNSVRKTEFPNSTALPPKPSDVVRHKPPTPPLRPRSQSPSASAYSRRYRIRTPFQETAYQRERNYINRNDNIGNDIGDFDDNEFSHLRNIVK</sequence>
<feature type="compositionally biased region" description="Low complexity" evidence="1">
    <location>
        <begin position="354"/>
        <end position="364"/>
    </location>
</feature>
<feature type="region of interest" description="Disordered" evidence="1">
    <location>
        <begin position="1"/>
        <end position="40"/>
    </location>
</feature>
<reference evidence="2 3" key="2">
    <citation type="submission" date="2018-08" db="EMBL/GenBank/DDBJ databases">
        <authorList>
            <person name="Laetsch R D."/>
            <person name="Stevens L."/>
            <person name="Kumar S."/>
            <person name="Blaxter L. M."/>
        </authorList>
    </citation>
    <scope>NUCLEOTIDE SEQUENCE [LARGE SCALE GENOMIC DNA]</scope>
</reference>
<dbReference type="AlphaFoldDB" id="A0A182EMD1"/>
<dbReference type="WBParaSite" id="nOo.2.0.1.t09275-RA">
    <property type="protein sequence ID" value="nOo.2.0.1.t09275-RA"/>
    <property type="gene ID" value="nOo.2.0.1.g09275"/>
</dbReference>
<dbReference type="EMBL" id="UYRW01004401">
    <property type="protein sequence ID" value="VDM92617.1"/>
    <property type="molecule type" value="Genomic_DNA"/>
</dbReference>
<evidence type="ECO:0000313" key="4">
    <source>
        <dbReference type="WBParaSite" id="nOo.2.0.1.t09275-RA"/>
    </source>
</evidence>
<evidence type="ECO:0000313" key="2">
    <source>
        <dbReference type="EMBL" id="VDM92617.1"/>
    </source>
</evidence>
<feature type="compositionally biased region" description="Polar residues" evidence="1">
    <location>
        <begin position="1"/>
        <end position="33"/>
    </location>
</feature>
<gene>
    <name evidence="2" type="ORF">NOO_LOCUS9275</name>
</gene>
<organism evidence="4">
    <name type="scientific">Onchocerca ochengi</name>
    <name type="common">Filarial nematode worm</name>
    <dbReference type="NCBI Taxonomy" id="42157"/>
    <lineage>
        <taxon>Eukaryota</taxon>
        <taxon>Metazoa</taxon>
        <taxon>Ecdysozoa</taxon>
        <taxon>Nematoda</taxon>
        <taxon>Chromadorea</taxon>
        <taxon>Rhabditida</taxon>
        <taxon>Spirurina</taxon>
        <taxon>Spiruromorpha</taxon>
        <taxon>Filarioidea</taxon>
        <taxon>Onchocercidae</taxon>
        <taxon>Onchocerca</taxon>
    </lineage>
</organism>
<dbReference type="Proteomes" id="UP000271087">
    <property type="component" value="Unassembled WGS sequence"/>
</dbReference>
<dbReference type="STRING" id="42157.A0A182EMD1"/>
<proteinExistence type="predicted"/>
<keyword evidence="3" id="KW-1185">Reference proteome</keyword>
<dbReference type="OrthoDB" id="5856032at2759"/>
<name>A0A182EMD1_ONCOC</name>
<reference evidence="4" key="1">
    <citation type="submission" date="2016-06" db="UniProtKB">
        <authorList>
            <consortium name="WormBaseParasite"/>
        </authorList>
    </citation>
    <scope>IDENTIFICATION</scope>
</reference>